<dbReference type="AlphaFoldDB" id="A0ABD5K0K2"/>
<gene>
    <name evidence="3" type="ORF">WIX40_19300</name>
</gene>
<keyword evidence="2" id="KW-0732">Signal</keyword>
<evidence type="ECO:0000313" key="3">
    <source>
        <dbReference type="EMBL" id="MEJ5902250.1"/>
    </source>
</evidence>
<name>A0ABD5K0K2_9HYPH</name>
<comment type="caution">
    <text evidence="3">The sequence shown here is derived from an EMBL/GenBank/DDBJ whole genome shotgun (WGS) entry which is preliminary data.</text>
</comment>
<feature type="compositionally biased region" description="Polar residues" evidence="1">
    <location>
        <begin position="20"/>
        <end position="30"/>
    </location>
</feature>
<dbReference type="RefSeq" id="WP_339441518.1">
    <property type="nucleotide sequence ID" value="NZ_JBBHKQ010000002.1"/>
</dbReference>
<evidence type="ECO:0000313" key="4">
    <source>
        <dbReference type="Proteomes" id="UP001362311"/>
    </source>
</evidence>
<proteinExistence type="predicted"/>
<evidence type="ECO:0000256" key="2">
    <source>
        <dbReference type="SAM" id="SignalP"/>
    </source>
</evidence>
<evidence type="ECO:0000256" key="1">
    <source>
        <dbReference type="SAM" id="MobiDB-lite"/>
    </source>
</evidence>
<organism evidence="3 4">
    <name type="scientific">Ochrobactrum teleogrylli</name>
    <dbReference type="NCBI Taxonomy" id="2479765"/>
    <lineage>
        <taxon>Bacteria</taxon>
        <taxon>Pseudomonadati</taxon>
        <taxon>Pseudomonadota</taxon>
        <taxon>Alphaproteobacteria</taxon>
        <taxon>Hyphomicrobiales</taxon>
        <taxon>Brucellaceae</taxon>
        <taxon>Brucella/Ochrobactrum group</taxon>
        <taxon>Ochrobactrum</taxon>
    </lineage>
</organism>
<protein>
    <submittedName>
        <fullName evidence="3">Uncharacterized protein</fullName>
    </submittedName>
</protein>
<feature type="compositionally biased region" description="Basic and acidic residues" evidence="1">
    <location>
        <begin position="57"/>
        <end position="74"/>
    </location>
</feature>
<feature type="region of interest" description="Disordered" evidence="1">
    <location>
        <begin position="14"/>
        <end position="93"/>
    </location>
</feature>
<feature type="chain" id="PRO_5044892661" evidence="2">
    <location>
        <begin position="20"/>
        <end position="93"/>
    </location>
</feature>
<feature type="compositionally biased region" description="Basic and acidic residues" evidence="1">
    <location>
        <begin position="81"/>
        <end position="93"/>
    </location>
</feature>
<dbReference type="Proteomes" id="UP001362311">
    <property type="component" value="Unassembled WGS sequence"/>
</dbReference>
<sequence>MKKFIIAIAFAVASTAASAQTPGMPTQSGGQEPEVPGNPPPSSNQQPAAPENVPVPEKAKPPKHDRKDRIEKHTKCVPGQDAKKCRDEQRGRK</sequence>
<feature type="signal peptide" evidence="2">
    <location>
        <begin position="1"/>
        <end position="19"/>
    </location>
</feature>
<reference evidence="3 4" key="1">
    <citation type="submission" date="2024-03" db="EMBL/GenBank/DDBJ databases">
        <title>Reference genomes for the five species model microbial community.</title>
        <authorList>
            <person name="Padfield D."/>
        </authorList>
    </citation>
    <scope>NUCLEOTIDE SEQUENCE [LARGE SCALE GENOMIC DNA]</scope>
    <source>
        <strain evidence="3 4">AB1</strain>
    </source>
</reference>
<dbReference type="EMBL" id="JBBHKQ010000002">
    <property type="protein sequence ID" value="MEJ5902250.1"/>
    <property type="molecule type" value="Genomic_DNA"/>
</dbReference>
<accession>A0ABD5K0K2</accession>